<dbReference type="PANTHER" id="PTHR38731:SF1">
    <property type="entry name" value="FECR PROTEIN DOMAIN-CONTAINING PROTEIN"/>
    <property type="match status" value="1"/>
</dbReference>
<dbReference type="EMBL" id="VGLS01000512">
    <property type="protein sequence ID" value="MBM3225212.1"/>
    <property type="molecule type" value="Genomic_DNA"/>
</dbReference>
<dbReference type="AlphaFoldDB" id="A0A937W232"/>
<proteinExistence type="predicted"/>
<dbReference type="Gene3D" id="2.60.120.1440">
    <property type="match status" value="1"/>
</dbReference>
<dbReference type="Proteomes" id="UP000712673">
    <property type="component" value="Unassembled WGS sequence"/>
</dbReference>
<reference evidence="3" key="1">
    <citation type="submission" date="2019-03" db="EMBL/GenBank/DDBJ databases">
        <title>Lake Tanganyika Metagenome-Assembled Genomes (MAGs).</title>
        <authorList>
            <person name="Tran P."/>
        </authorList>
    </citation>
    <scope>NUCLEOTIDE SEQUENCE</scope>
    <source>
        <strain evidence="3">K_DeepCast_65m_m2_066</strain>
    </source>
</reference>
<protein>
    <submittedName>
        <fullName evidence="3">FecR domain-containing protein</fullName>
    </submittedName>
</protein>
<accession>A0A937W232</accession>
<evidence type="ECO:0000256" key="1">
    <source>
        <dbReference type="SAM" id="MobiDB-lite"/>
    </source>
</evidence>
<sequence>MGWTGVTPGSQRQCWYKPALLVFLGLLQLSCAFATLENVVRQERPATPDEIQRLQIVRQGQRLSPQVPMTLQQGDEVTTDAETTVVINFATGTQVIIWPNSRVSLASIRAFLGELYVKARGLFRVETDYAVAGTEGTEFLTTVRGNNEVSVIVVDGAVRIESTRQRWDPVLLRRGEQALLRGPEAPQRQSVPQETLAALQRRVADMERLLPEAPAVEPLELPFRIFGPGPRVPARDRGGRRDGERRRDSEGRRDSGQGTSDKPSPDSRETVPTPRSSDPR</sequence>
<dbReference type="Pfam" id="PF04773">
    <property type="entry name" value="FecR"/>
    <property type="match status" value="1"/>
</dbReference>
<name>A0A937W232_UNCTE</name>
<dbReference type="InterPro" id="IPR006860">
    <property type="entry name" value="FecR"/>
</dbReference>
<gene>
    <name evidence="3" type="ORF">FJZ47_15620</name>
</gene>
<dbReference type="PANTHER" id="PTHR38731">
    <property type="entry name" value="LIPL45-RELATED LIPOPROTEIN-RELATED"/>
    <property type="match status" value="1"/>
</dbReference>
<evidence type="ECO:0000313" key="3">
    <source>
        <dbReference type="EMBL" id="MBM3225212.1"/>
    </source>
</evidence>
<feature type="region of interest" description="Disordered" evidence="1">
    <location>
        <begin position="223"/>
        <end position="280"/>
    </location>
</feature>
<evidence type="ECO:0000259" key="2">
    <source>
        <dbReference type="Pfam" id="PF04773"/>
    </source>
</evidence>
<evidence type="ECO:0000313" key="4">
    <source>
        <dbReference type="Proteomes" id="UP000712673"/>
    </source>
</evidence>
<organism evidence="3 4">
    <name type="scientific">Tectimicrobiota bacterium</name>
    <dbReference type="NCBI Taxonomy" id="2528274"/>
    <lineage>
        <taxon>Bacteria</taxon>
        <taxon>Pseudomonadati</taxon>
        <taxon>Nitrospinota/Tectimicrobiota group</taxon>
        <taxon>Candidatus Tectimicrobiota</taxon>
    </lineage>
</organism>
<feature type="compositionally biased region" description="Basic and acidic residues" evidence="1">
    <location>
        <begin position="233"/>
        <end position="255"/>
    </location>
</feature>
<comment type="caution">
    <text evidence="3">The sequence shown here is derived from an EMBL/GenBank/DDBJ whole genome shotgun (WGS) entry which is preliminary data.</text>
</comment>
<feature type="domain" description="FecR protein" evidence="2">
    <location>
        <begin position="75"/>
        <end position="159"/>
    </location>
</feature>